<protein>
    <submittedName>
        <fullName evidence="2">Uncharacterized protein</fullName>
    </submittedName>
</protein>
<dbReference type="Proteomes" id="UP000235371">
    <property type="component" value="Unassembled WGS sequence"/>
</dbReference>
<evidence type="ECO:0000313" key="3">
    <source>
        <dbReference type="Proteomes" id="UP000235371"/>
    </source>
</evidence>
<evidence type="ECO:0000256" key="1">
    <source>
        <dbReference type="SAM" id="MobiDB-lite"/>
    </source>
</evidence>
<dbReference type="EMBL" id="KZ613919">
    <property type="protein sequence ID" value="PMD49970.1"/>
    <property type="molecule type" value="Genomic_DNA"/>
</dbReference>
<sequence length="185" mass="20645">MAAQATPSTFVSYNGPLAVDANQPSGPPSSPPASTAPEGYAYNKRGELVKKTPRRPYGGRREYGVRITKVTEDQLRRIRPGYDLMPLPIFKNKPQGAGAQVRLLDEEIGRLEALLQKRLFPIGMKNLDKAKREEAQMRMKLMLDMKRKGLNVHTKEAREKLAWVGQHGRDLQRLAQAGLNGGDLQ</sequence>
<feature type="compositionally biased region" description="Polar residues" evidence="1">
    <location>
        <begin position="1"/>
        <end position="12"/>
    </location>
</feature>
<dbReference type="InParanoid" id="A0A2J6SGU2"/>
<proteinExistence type="predicted"/>
<evidence type="ECO:0000313" key="2">
    <source>
        <dbReference type="EMBL" id="PMD49970.1"/>
    </source>
</evidence>
<dbReference type="AlphaFoldDB" id="A0A2J6SGU2"/>
<feature type="region of interest" description="Disordered" evidence="1">
    <location>
        <begin position="1"/>
        <end position="46"/>
    </location>
</feature>
<keyword evidence="3" id="KW-1185">Reference proteome</keyword>
<name>A0A2J6SGU2_9HELO</name>
<accession>A0A2J6SGU2</accession>
<dbReference type="RefSeq" id="XP_024726874.1">
    <property type="nucleotide sequence ID" value="XM_024884275.1"/>
</dbReference>
<gene>
    <name evidence="2" type="ORF">K444DRAFT_638550</name>
</gene>
<reference evidence="2 3" key="1">
    <citation type="submission" date="2016-04" db="EMBL/GenBank/DDBJ databases">
        <title>A degradative enzymes factory behind the ericoid mycorrhizal symbiosis.</title>
        <authorList>
            <consortium name="DOE Joint Genome Institute"/>
            <person name="Martino E."/>
            <person name="Morin E."/>
            <person name="Grelet G."/>
            <person name="Kuo A."/>
            <person name="Kohler A."/>
            <person name="Daghino S."/>
            <person name="Barry K."/>
            <person name="Choi C."/>
            <person name="Cichocki N."/>
            <person name="Clum A."/>
            <person name="Copeland A."/>
            <person name="Hainaut M."/>
            <person name="Haridas S."/>
            <person name="Labutti K."/>
            <person name="Lindquist E."/>
            <person name="Lipzen A."/>
            <person name="Khouja H.-R."/>
            <person name="Murat C."/>
            <person name="Ohm R."/>
            <person name="Olson A."/>
            <person name="Spatafora J."/>
            <person name="Veneault-Fourrey C."/>
            <person name="Henrissat B."/>
            <person name="Grigoriev I."/>
            <person name="Martin F."/>
            <person name="Perotto S."/>
        </authorList>
    </citation>
    <scope>NUCLEOTIDE SEQUENCE [LARGE SCALE GENOMIC DNA]</scope>
    <source>
        <strain evidence="2 3">E</strain>
    </source>
</reference>
<dbReference type="GeneID" id="36592352"/>
<organism evidence="2 3">
    <name type="scientific">Hyaloscypha bicolor E</name>
    <dbReference type="NCBI Taxonomy" id="1095630"/>
    <lineage>
        <taxon>Eukaryota</taxon>
        <taxon>Fungi</taxon>
        <taxon>Dikarya</taxon>
        <taxon>Ascomycota</taxon>
        <taxon>Pezizomycotina</taxon>
        <taxon>Leotiomycetes</taxon>
        <taxon>Helotiales</taxon>
        <taxon>Hyaloscyphaceae</taxon>
        <taxon>Hyaloscypha</taxon>
        <taxon>Hyaloscypha bicolor</taxon>
    </lineage>
</organism>